<organism evidence="4 5">
    <name type="scientific">Trichobilharzia regenti</name>
    <name type="common">Nasal bird schistosome</name>
    <dbReference type="NCBI Taxonomy" id="157069"/>
    <lineage>
        <taxon>Eukaryota</taxon>
        <taxon>Metazoa</taxon>
        <taxon>Spiralia</taxon>
        <taxon>Lophotrochozoa</taxon>
        <taxon>Platyhelminthes</taxon>
        <taxon>Trematoda</taxon>
        <taxon>Digenea</taxon>
        <taxon>Strigeidida</taxon>
        <taxon>Schistosomatoidea</taxon>
        <taxon>Schistosomatidae</taxon>
        <taxon>Trichobilharzia</taxon>
    </lineage>
</organism>
<feature type="region of interest" description="Disordered" evidence="2">
    <location>
        <begin position="648"/>
        <end position="708"/>
    </location>
</feature>
<evidence type="ECO:0000259" key="3">
    <source>
        <dbReference type="PROSITE" id="PS50106"/>
    </source>
</evidence>
<name>A0AA85IT08_TRIRE</name>
<feature type="compositionally biased region" description="Basic and acidic residues" evidence="2">
    <location>
        <begin position="1158"/>
        <end position="1167"/>
    </location>
</feature>
<feature type="region of interest" description="Disordered" evidence="2">
    <location>
        <begin position="1"/>
        <end position="28"/>
    </location>
</feature>
<dbReference type="InterPro" id="IPR001478">
    <property type="entry name" value="PDZ"/>
</dbReference>
<dbReference type="WBParaSite" id="TREG1_117900.1">
    <property type="protein sequence ID" value="TREG1_117900.1"/>
    <property type="gene ID" value="TREG1_117900"/>
</dbReference>
<evidence type="ECO:0000256" key="2">
    <source>
        <dbReference type="SAM" id="MobiDB-lite"/>
    </source>
</evidence>
<feature type="compositionally biased region" description="Polar residues" evidence="2">
    <location>
        <begin position="1205"/>
        <end position="1216"/>
    </location>
</feature>
<dbReference type="Pfam" id="PF17820">
    <property type="entry name" value="PDZ_6"/>
    <property type="match status" value="1"/>
</dbReference>
<dbReference type="GO" id="GO:0030160">
    <property type="term" value="F:synaptic receptor adaptor activity"/>
    <property type="evidence" value="ECO:0007669"/>
    <property type="project" value="TreeGrafter"/>
</dbReference>
<keyword evidence="1" id="KW-0040">ANK repeat</keyword>
<evidence type="ECO:0000256" key="1">
    <source>
        <dbReference type="PROSITE-ProRule" id="PRU00023"/>
    </source>
</evidence>
<dbReference type="InterPro" id="IPR002110">
    <property type="entry name" value="Ankyrin_rpt"/>
</dbReference>
<feature type="repeat" description="ANK" evidence="1">
    <location>
        <begin position="338"/>
        <end position="370"/>
    </location>
</feature>
<dbReference type="Proteomes" id="UP000050795">
    <property type="component" value="Unassembled WGS sequence"/>
</dbReference>
<feature type="compositionally biased region" description="Basic and acidic residues" evidence="2">
    <location>
        <begin position="919"/>
        <end position="943"/>
    </location>
</feature>
<accession>A0AA85IT08</accession>
<dbReference type="AlphaFoldDB" id="A0AA85IT08"/>
<sequence length="1238" mass="137195">MPIQHLNRDVVNHSPTPSTPTTTTTTTTSGSEYKVLIAITVPTRHWKYVFKVRTDILIGELRKQSIETYNLRESDFINHGLYLPPEGGKKGKFLQDERTISDYPQLVATKLFDGNDGECVVHETETNQGENTNGSKSKDPVLLELLPKVRFVEEYRTEGSKPTKRIQSKHYQKRLLSAIKRNDIPRVTDLLNQGLDPNFQYPSNGVTPLGCAAELSDPREIILQLVNCGAHVDYRDSDTMTALHRAAICGNLKAIEVFLELGQNPNVRDNQGLTPLYYACSEDIHPDCIKRLLYDHAILGVTDDKGRQEIHQACLNGRSGTLEQLIIYGADLNAQVENHNTPIHLCVLADEPECLKLLLRCGASPTIVNSSGQTPYELAVLIERMHLALILQTFDEKQIEGVGKTPVYNKDRRPTIHGPRAVFEYLNFANNVNTNPATANTLNKLRKSISVDGKLPEVNYRRCLSFDPDCLSKQASPILNGKLTFTGKNNDIQSPGVKPLLPIKTSTINNNNNGNNNRSGQVVYSRSNSVGVPLNLRKINQLRQNFPNIRIRSVTLERGTSGYGFVMQGTDNFKERFNTSLVLPTQRIMSVQPDSKAEKAGLLPGDYFIEINGIDVYDSPHTQVVDLISSTRDMLTLKIVNFIDTNDVTSSNTNGSSHSNGDGNNIHNNSISSSNSSGTPPVMNSNSSSGSGSGSKHSRTSFIRADLRRRNTHRSLSFHTAAYSRRATISDCSNNGNSNSNEEPIINTNIVTNTTNNNTVISSISVIKSTNDDHRNEKLMATKSEKQLYRPYNHTTINNNNNTSNAPHSRLIRAMNTGISNNNNNNNTSTKKFTSSLLIIKDEGEPIHQDGNKTTPDSPPASSSSPYRRRLISTSDITDNNTNNNINSNNGHDSRSGGNDKLQRALSETRSILVSRLYRQQEEANDRQAEKDNTVGEDKKSCQKPETQQSTTIILYSQSIKRDEEHEVSSSLSTSFTSSSVSSGSSIVSGLPPLYSSSIGGGRQQLESKTKHAENTHTTTSTTIYDFSNMAINNKNNKNDHQTNGNNGRADFHYEHRGEYHSQPTTEKCDSSWDSSESDDIGNISEITEISENSLKPNNKYTININNNNNNNNGHNVEENTQRCIDRQATVGQVDKARMPKPPLPPLSLTNNKLTGKKPMEGIEKSTGKRNIKNDICNGNNDNESNSNNNNNNDNSQSNDSMSSEEQTIQIDQSKMNGHNNNNHNNNNDDDELGVCLI</sequence>
<dbReference type="InterPro" id="IPR051569">
    <property type="entry name" value="SHANK"/>
</dbReference>
<reference evidence="5" key="2">
    <citation type="submission" date="2023-11" db="UniProtKB">
        <authorList>
            <consortium name="WormBaseParasite"/>
        </authorList>
    </citation>
    <scope>IDENTIFICATION</scope>
</reference>
<evidence type="ECO:0000313" key="4">
    <source>
        <dbReference type="Proteomes" id="UP000050795"/>
    </source>
</evidence>
<dbReference type="SMART" id="SM00248">
    <property type="entry name" value="ANK"/>
    <property type="match status" value="6"/>
</dbReference>
<dbReference type="SMART" id="SM00228">
    <property type="entry name" value="PDZ"/>
    <property type="match status" value="1"/>
</dbReference>
<feature type="region of interest" description="Disordered" evidence="2">
    <location>
        <begin position="917"/>
        <end position="949"/>
    </location>
</feature>
<dbReference type="InterPro" id="IPR036034">
    <property type="entry name" value="PDZ_sf"/>
</dbReference>
<dbReference type="InterPro" id="IPR041489">
    <property type="entry name" value="PDZ_6"/>
</dbReference>
<feature type="repeat" description="ANK" evidence="1">
    <location>
        <begin position="204"/>
        <end position="237"/>
    </location>
</feature>
<feature type="domain" description="PDZ" evidence="3">
    <location>
        <begin position="553"/>
        <end position="639"/>
    </location>
</feature>
<feature type="compositionally biased region" description="Low complexity" evidence="2">
    <location>
        <begin position="860"/>
        <end position="890"/>
    </location>
</feature>
<keyword evidence="4" id="KW-1185">Reference proteome</keyword>
<feature type="compositionally biased region" description="Acidic residues" evidence="2">
    <location>
        <begin position="1228"/>
        <end position="1238"/>
    </location>
</feature>
<dbReference type="PANTHER" id="PTHR24135">
    <property type="entry name" value="SH3 AND MULTIPLE ANKYRIN REPEAT DOMAINS PROTEIN"/>
    <property type="match status" value="1"/>
</dbReference>
<feature type="compositionally biased region" description="Low complexity" evidence="2">
    <location>
        <begin position="649"/>
        <end position="690"/>
    </location>
</feature>
<dbReference type="InterPro" id="IPR036770">
    <property type="entry name" value="Ankyrin_rpt-contain_sf"/>
</dbReference>
<feature type="region of interest" description="Disordered" evidence="2">
    <location>
        <begin position="1059"/>
        <end position="1080"/>
    </location>
</feature>
<dbReference type="SUPFAM" id="SSF48403">
    <property type="entry name" value="Ankyrin repeat"/>
    <property type="match status" value="1"/>
</dbReference>
<dbReference type="Pfam" id="PF12796">
    <property type="entry name" value="Ank_2"/>
    <property type="match status" value="2"/>
</dbReference>
<feature type="compositionally biased region" description="Basic and acidic residues" evidence="2">
    <location>
        <begin position="1"/>
        <end position="11"/>
    </location>
</feature>
<proteinExistence type="predicted"/>
<feature type="repeat" description="ANK" evidence="1">
    <location>
        <begin position="238"/>
        <end position="270"/>
    </location>
</feature>
<feature type="compositionally biased region" description="Low complexity" evidence="2">
    <location>
        <begin position="1217"/>
        <end position="1226"/>
    </location>
</feature>
<dbReference type="Gene3D" id="2.30.42.10">
    <property type="match status" value="1"/>
</dbReference>
<dbReference type="Gene3D" id="1.25.40.20">
    <property type="entry name" value="Ankyrin repeat-containing domain"/>
    <property type="match status" value="1"/>
</dbReference>
<dbReference type="PANTHER" id="PTHR24135:SF28">
    <property type="entry name" value="LD13733P"/>
    <property type="match status" value="1"/>
</dbReference>
<dbReference type="PROSITE" id="PS50297">
    <property type="entry name" value="ANK_REP_REGION"/>
    <property type="match status" value="2"/>
</dbReference>
<evidence type="ECO:0000313" key="5">
    <source>
        <dbReference type="WBParaSite" id="TREG1_117900.1"/>
    </source>
</evidence>
<dbReference type="SUPFAM" id="SSF50156">
    <property type="entry name" value="PDZ domain-like"/>
    <property type="match status" value="1"/>
</dbReference>
<dbReference type="PROSITE" id="PS50088">
    <property type="entry name" value="ANK_REPEAT"/>
    <property type="match status" value="4"/>
</dbReference>
<feature type="region of interest" description="Disordered" evidence="2">
    <location>
        <begin position="1134"/>
        <end position="1238"/>
    </location>
</feature>
<dbReference type="PROSITE" id="PS50106">
    <property type="entry name" value="PDZ"/>
    <property type="match status" value="1"/>
</dbReference>
<reference evidence="4" key="1">
    <citation type="submission" date="2022-06" db="EMBL/GenBank/DDBJ databases">
        <authorList>
            <person name="Berger JAMES D."/>
            <person name="Berger JAMES D."/>
        </authorList>
    </citation>
    <scope>NUCLEOTIDE SEQUENCE [LARGE SCALE GENOMIC DNA]</scope>
</reference>
<feature type="compositionally biased region" description="Low complexity" evidence="2">
    <location>
        <begin position="14"/>
        <end position="28"/>
    </location>
</feature>
<feature type="region of interest" description="Disordered" evidence="2">
    <location>
        <begin position="845"/>
        <end position="903"/>
    </location>
</feature>
<feature type="compositionally biased region" description="Low complexity" evidence="2">
    <location>
        <begin position="1174"/>
        <end position="1204"/>
    </location>
</feature>
<dbReference type="GO" id="GO:0035255">
    <property type="term" value="F:ionotropic glutamate receptor binding"/>
    <property type="evidence" value="ECO:0007669"/>
    <property type="project" value="TreeGrafter"/>
</dbReference>
<feature type="repeat" description="ANK" evidence="1">
    <location>
        <begin position="305"/>
        <end position="337"/>
    </location>
</feature>
<protein>
    <recommendedName>
        <fullName evidence="3">PDZ domain-containing protein</fullName>
    </recommendedName>
</protein>